<reference evidence="6" key="1">
    <citation type="submission" date="2013-05" db="EMBL/GenBank/DDBJ databases">
        <authorList>
            <person name="Yim A.K.Y."/>
            <person name="Chan T.F."/>
            <person name="Ji K.M."/>
            <person name="Liu X.Y."/>
            <person name="Zhou J.W."/>
            <person name="Li R.Q."/>
            <person name="Yang K.Y."/>
            <person name="Li J."/>
            <person name="Li M."/>
            <person name="Law P.T.W."/>
            <person name="Wu Y.L."/>
            <person name="Cai Z.L."/>
            <person name="Qin H."/>
            <person name="Bao Y."/>
            <person name="Leung R.K.K."/>
            <person name="Ng P.K.S."/>
            <person name="Zou J."/>
            <person name="Zhong X.J."/>
            <person name="Ran P.X."/>
            <person name="Zhong N.S."/>
            <person name="Liu Z.G."/>
            <person name="Tsui S.K.W."/>
        </authorList>
    </citation>
    <scope>NUCLEOTIDE SEQUENCE</scope>
    <source>
        <strain evidence="6">Derf</strain>
        <tissue evidence="6">Whole organism</tissue>
    </source>
</reference>
<protein>
    <submittedName>
        <fullName evidence="5">Phospholipase ddhd2-like protein</fullName>
    </submittedName>
    <submittedName>
        <fullName evidence="6">S23-interacting protein</fullName>
    </submittedName>
</protein>
<evidence type="ECO:0000313" key="6">
    <source>
        <dbReference type="EMBL" id="KAH9522282.1"/>
    </source>
</evidence>
<accession>A0A922L949</accession>
<dbReference type="InterPro" id="IPR058055">
    <property type="entry name" value="PA-PLA1"/>
</dbReference>
<evidence type="ECO:0000313" key="7">
    <source>
        <dbReference type="Proteomes" id="UP000790347"/>
    </source>
</evidence>
<dbReference type="Proteomes" id="UP000790347">
    <property type="component" value="Unassembled WGS sequence"/>
</dbReference>
<comment type="similarity">
    <text evidence="1">Belongs to the PA-PLA1 family.</text>
</comment>
<dbReference type="InterPro" id="IPR057825">
    <property type="entry name" value="WWE_SEC23-DDH2"/>
</dbReference>
<dbReference type="Pfam" id="PF23464">
    <property type="entry name" value="WWE_3"/>
    <property type="match status" value="1"/>
</dbReference>
<feature type="region of interest" description="Disordered" evidence="2">
    <location>
        <begin position="1"/>
        <end position="124"/>
    </location>
</feature>
<feature type="compositionally biased region" description="Low complexity" evidence="2">
    <location>
        <begin position="61"/>
        <end position="72"/>
    </location>
</feature>
<comment type="caution">
    <text evidence="6">The sequence shown here is derived from an EMBL/GenBank/DDBJ whole genome shotgun (WGS) entry which is preliminary data.</text>
</comment>
<dbReference type="OrthoDB" id="69269at2759"/>
<reference evidence="5" key="3">
    <citation type="journal article" date="2021" name="World Allergy Organ. J.">
        <title>Chromosome-level assembly of Dermatophagoides farinae genome and transcriptome reveals two novel allergens Der f 37 and Der f 39.</title>
        <authorList>
            <person name="Chen J."/>
            <person name="Cai Z."/>
            <person name="Fan D."/>
            <person name="Hu J."/>
            <person name="Hou Y."/>
            <person name="He Y."/>
            <person name="Zhang Z."/>
            <person name="Zhao Z."/>
            <person name="Gao P."/>
            <person name="Hu W."/>
            <person name="Sun J."/>
            <person name="Li J."/>
            <person name="Ji K."/>
        </authorList>
    </citation>
    <scope>NUCLEOTIDE SEQUENCE</scope>
    <source>
        <strain evidence="5">JKM2019</strain>
    </source>
</reference>
<feature type="region of interest" description="Disordered" evidence="2">
    <location>
        <begin position="455"/>
        <end position="476"/>
    </location>
</feature>
<dbReference type="Pfam" id="PF02825">
    <property type="entry name" value="WWE"/>
    <property type="match status" value="1"/>
</dbReference>
<dbReference type="SUPFAM" id="SSF53474">
    <property type="entry name" value="alpha/beta-Hydrolases"/>
    <property type="match status" value="1"/>
</dbReference>
<dbReference type="PANTHER" id="PTHR23509:SF10">
    <property type="entry name" value="LD21067P"/>
    <property type="match status" value="1"/>
</dbReference>
<dbReference type="PANTHER" id="PTHR23509">
    <property type="entry name" value="PA-PL1 PHOSPHOLIPASE FAMILY"/>
    <property type="match status" value="1"/>
</dbReference>
<dbReference type="GO" id="GO:0046872">
    <property type="term" value="F:metal ion binding"/>
    <property type="evidence" value="ECO:0007669"/>
    <property type="project" value="InterPro"/>
</dbReference>
<feature type="compositionally biased region" description="Polar residues" evidence="2">
    <location>
        <begin position="1"/>
        <end position="29"/>
    </location>
</feature>
<feature type="compositionally biased region" description="Polar residues" evidence="2">
    <location>
        <begin position="50"/>
        <end position="60"/>
    </location>
</feature>
<reference evidence="6" key="4">
    <citation type="journal article" date="2022" name="Res Sq">
        <title>Comparative Genomics Reveals Insights into the Divergent Evolution of Astigmatic Mites and Household Pest Adaptations.</title>
        <authorList>
            <person name="Xiong Q."/>
            <person name="Wan A.T.-Y."/>
            <person name="Liu X.-Y."/>
            <person name="Fung C.S.-H."/>
            <person name="Xiao X."/>
            <person name="Malainual N."/>
            <person name="Hou J."/>
            <person name="Wang L."/>
            <person name="Wang M."/>
            <person name="Yang K."/>
            <person name="Cui Y."/>
            <person name="Leung E."/>
            <person name="Nong W."/>
            <person name="Shin S.-K."/>
            <person name="Au S."/>
            <person name="Jeong K.Y."/>
            <person name="Chew F.T."/>
            <person name="Hui J."/>
            <person name="Leung T.F."/>
            <person name="Tungtrongchitr A."/>
            <person name="Zhong N."/>
            <person name="Liu Z."/>
            <person name="Tsui S."/>
        </authorList>
    </citation>
    <scope>NUCLEOTIDE SEQUENCE</scope>
    <source>
        <strain evidence="6">Derf</strain>
        <tissue evidence="6">Whole organism</tissue>
    </source>
</reference>
<reference evidence="5" key="2">
    <citation type="submission" date="2020-06" db="EMBL/GenBank/DDBJ databases">
        <authorList>
            <person name="Ji K."/>
            <person name="Li J."/>
        </authorList>
    </citation>
    <scope>NUCLEOTIDE SEQUENCE</scope>
    <source>
        <strain evidence="5">JKM2019</strain>
        <tissue evidence="5">Whole body</tissue>
    </source>
</reference>
<name>A0A922L949_DERFA</name>
<dbReference type="PROSITE" id="PS51043">
    <property type="entry name" value="DDHD"/>
    <property type="match status" value="1"/>
</dbReference>
<evidence type="ECO:0000259" key="4">
    <source>
        <dbReference type="PROSITE" id="PS51043"/>
    </source>
</evidence>
<dbReference type="PROSITE" id="PS50918">
    <property type="entry name" value="WWE"/>
    <property type="match status" value="1"/>
</dbReference>
<feature type="compositionally biased region" description="Low complexity" evidence="2">
    <location>
        <begin position="38"/>
        <end position="49"/>
    </location>
</feature>
<proteinExistence type="inferred from homology"/>
<evidence type="ECO:0000256" key="2">
    <source>
        <dbReference type="SAM" id="MobiDB-lite"/>
    </source>
</evidence>
<feature type="compositionally biased region" description="Polar residues" evidence="2">
    <location>
        <begin position="455"/>
        <end position="465"/>
    </location>
</feature>
<dbReference type="GO" id="GO:0030134">
    <property type="term" value="C:COPII-coated ER to Golgi transport vesicle"/>
    <property type="evidence" value="ECO:0007669"/>
    <property type="project" value="TreeGrafter"/>
</dbReference>
<keyword evidence="7" id="KW-1185">Reference proteome</keyword>
<organism evidence="6 7">
    <name type="scientific">Dermatophagoides farinae</name>
    <name type="common">American house dust mite</name>
    <dbReference type="NCBI Taxonomy" id="6954"/>
    <lineage>
        <taxon>Eukaryota</taxon>
        <taxon>Metazoa</taxon>
        <taxon>Ecdysozoa</taxon>
        <taxon>Arthropoda</taxon>
        <taxon>Chelicerata</taxon>
        <taxon>Arachnida</taxon>
        <taxon>Acari</taxon>
        <taxon>Acariformes</taxon>
        <taxon>Sarcoptiformes</taxon>
        <taxon>Astigmata</taxon>
        <taxon>Psoroptidia</taxon>
        <taxon>Analgoidea</taxon>
        <taxon>Pyroglyphidae</taxon>
        <taxon>Dermatophagoidinae</taxon>
        <taxon>Dermatophagoides</taxon>
    </lineage>
</organism>
<feature type="compositionally biased region" description="Polar residues" evidence="2">
    <location>
        <begin position="73"/>
        <end position="120"/>
    </location>
</feature>
<dbReference type="EMBL" id="SDOV01000007">
    <property type="protein sequence ID" value="KAH7639180.1"/>
    <property type="molecule type" value="Genomic_DNA"/>
</dbReference>
<dbReference type="GO" id="GO:0004620">
    <property type="term" value="F:phospholipase activity"/>
    <property type="evidence" value="ECO:0007669"/>
    <property type="project" value="TreeGrafter"/>
</dbReference>
<evidence type="ECO:0000259" key="3">
    <source>
        <dbReference type="PROSITE" id="PS50918"/>
    </source>
</evidence>
<dbReference type="InterPro" id="IPR004177">
    <property type="entry name" value="DDHD_dom"/>
</dbReference>
<dbReference type="EMBL" id="ASGP02000002">
    <property type="protein sequence ID" value="KAH9522282.1"/>
    <property type="molecule type" value="Genomic_DNA"/>
</dbReference>
<gene>
    <name evidence="6" type="primary">SEC23IP</name>
    <name evidence="6" type="ORF">DERF_005869</name>
    <name evidence="5" type="ORF">HUG17_3213</name>
</gene>
<dbReference type="Proteomes" id="UP000828236">
    <property type="component" value="Unassembled WGS sequence"/>
</dbReference>
<dbReference type="AlphaFoldDB" id="A0A922L949"/>
<evidence type="ECO:0000313" key="5">
    <source>
        <dbReference type="EMBL" id="KAH7639180.1"/>
    </source>
</evidence>
<feature type="domain" description="DDHD" evidence="4">
    <location>
        <begin position="481"/>
        <end position="724"/>
    </location>
</feature>
<dbReference type="Pfam" id="PF02862">
    <property type="entry name" value="DDHD"/>
    <property type="match status" value="1"/>
</dbReference>
<dbReference type="SMART" id="SM01127">
    <property type="entry name" value="DDHD"/>
    <property type="match status" value="1"/>
</dbReference>
<feature type="domain" description="WWE" evidence="3">
    <location>
        <begin position="117"/>
        <end position="198"/>
    </location>
</feature>
<dbReference type="InterPro" id="IPR029058">
    <property type="entry name" value="AB_hydrolase_fold"/>
</dbReference>
<dbReference type="InterPro" id="IPR004170">
    <property type="entry name" value="WWE_dom"/>
</dbReference>
<sequence length="732" mass="84338">MAQPNKQSNESLNKNQSDSILLNQTNLAWSQPAGFMLASPAPASQPSQSTMATLANDQLLTTTESTVDVQTTMQETQESPPATNTSTVESSIESYFKSETSQPEPSELSNPTPQSATTPEPETYKEVDHHWFYQKNPENNPDDWQAFSMLDSYQLENAFQQCRMDELIPTNGTRYDVRIRDRLRCPVYWQGSSSMVSRCSWFYKRETDYRYVPYPEYIAEMLEATYRDCFLTHQWNRRLDLTDTEFVVFYAHNSVYHYFNDPVQSSPSTGWQTLMTSDPGSQPRYCYRGPWMIQTQPERDESATSVTHLIFFVHGIGEFCDFSFRPLKDVVDDFRMITHDLLLTHYGHEQGRVEVLPVTWHQALHTKSLDERLREITLPSIQKLRSFTNDTILDALFYTSPVHSKLLLNYVANELNRLFAIFLQRNPYFGGRIALAGHSLGSLILFDLLSYQTPPTSASNEPQQSQDDHHNTEHSNQIEQLHFRPECLFALGSPLAAFITIRGLDLAPDFRLPTCPAFFNIFHPYDPIAYRLEPLINREFAKIKPVLVPHHKGRKRFHLELKDSLQRVGTDLKQKFMSGIRGALDSLYGFAKAHVEEPTAEIQQQQQHVQLQTHTSMDNIEIKREQPEIVNQQPQQLQEPSLPSSTSITNSLSELAIKPDMTETELNRILSLDFGQLNRGRRLDYVLQERPFEIVNEYVFAITSHGYYWFSEDTALLMLRELFGQPPQSNTV</sequence>
<evidence type="ECO:0000256" key="1">
    <source>
        <dbReference type="ARBA" id="ARBA00038464"/>
    </source>
</evidence>